<dbReference type="EMBL" id="LXQA010096713">
    <property type="protein sequence ID" value="MCI15489.1"/>
    <property type="molecule type" value="Genomic_DNA"/>
</dbReference>
<protein>
    <submittedName>
        <fullName evidence="1">Uncharacterized protein</fullName>
    </submittedName>
</protein>
<evidence type="ECO:0000313" key="1">
    <source>
        <dbReference type="EMBL" id="MCI15489.1"/>
    </source>
</evidence>
<name>A0A392PVG5_9FABA</name>
<organism evidence="1 2">
    <name type="scientific">Trifolium medium</name>
    <dbReference type="NCBI Taxonomy" id="97028"/>
    <lineage>
        <taxon>Eukaryota</taxon>
        <taxon>Viridiplantae</taxon>
        <taxon>Streptophyta</taxon>
        <taxon>Embryophyta</taxon>
        <taxon>Tracheophyta</taxon>
        <taxon>Spermatophyta</taxon>
        <taxon>Magnoliopsida</taxon>
        <taxon>eudicotyledons</taxon>
        <taxon>Gunneridae</taxon>
        <taxon>Pentapetalae</taxon>
        <taxon>rosids</taxon>
        <taxon>fabids</taxon>
        <taxon>Fabales</taxon>
        <taxon>Fabaceae</taxon>
        <taxon>Papilionoideae</taxon>
        <taxon>50 kb inversion clade</taxon>
        <taxon>NPAAA clade</taxon>
        <taxon>Hologalegina</taxon>
        <taxon>IRL clade</taxon>
        <taxon>Trifolieae</taxon>
        <taxon>Trifolium</taxon>
    </lineage>
</organism>
<proteinExistence type="predicted"/>
<comment type="caution">
    <text evidence="1">The sequence shown here is derived from an EMBL/GenBank/DDBJ whole genome shotgun (WGS) entry which is preliminary data.</text>
</comment>
<accession>A0A392PVG5</accession>
<reference evidence="1 2" key="1">
    <citation type="journal article" date="2018" name="Front. Plant Sci.">
        <title>Red Clover (Trifolium pratense) and Zigzag Clover (T. medium) - A Picture of Genomic Similarities and Differences.</title>
        <authorList>
            <person name="Dluhosova J."/>
            <person name="Istvanek J."/>
            <person name="Nedelnik J."/>
            <person name="Repkova J."/>
        </authorList>
    </citation>
    <scope>NUCLEOTIDE SEQUENCE [LARGE SCALE GENOMIC DNA]</scope>
    <source>
        <strain evidence="2">cv. 10/8</strain>
        <tissue evidence="1">Leaf</tissue>
    </source>
</reference>
<dbReference type="Proteomes" id="UP000265520">
    <property type="component" value="Unassembled WGS sequence"/>
</dbReference>
<keyword evidence="2" id="KW-1185">Reference proteome</keyword>
<sequence length="76" mass="8844">MKQKSMHVENDDFDPRLEDYISDEEKVVEKPLPLEIRMKFSRPTPDREFIMVQLDNNPTRSMKIGANLPPAVEKAS</sequence>
<dbReference type="AlphaFoldDB" id="A0A392PVG5"/>
<evidence type="ECO:0000313" key="2">
    <source>
        <dbReference type="Proteomes" id="UP000265520"/>
    </source>
</evidence>